<dbReference type="NCBIfam" id="NF008453">
    <property type="entry name" value="PRK11308.1"/>
    <property type="match status" value="1"/>
</dbReference>
<evidence type="ECO:0000313" key="7">
    <source>
        <dbReference type="Proteomes" id="UP000010802"/>
    </source>
</evidence>
<gene>
    <name evidence="6" type="primary">appF</name>
    <name evidence="6" type="ordered locus">TEPIRE1_2045</name>
</gene>
<protein>
    <submittedName>
        <fullName evidence="6">Oligopeptide ABC transporter (ATP-binding protein)</fullName>
        <ecNumber evidence="6">3.6.3.-</ecNumber>
    </submittedName>
</protein>
<keyword evidence="7" id="KW-1185">Reference proteome</keyword>
<dbReference type="PANTHER" id="PTHR43776:SF7">
    <property type="entry name" value="D,D-DIPEPTIDE TRANSPORT ATP-BINDING PROTEIN DDPF-RELATED"/>
    <property type="match status" value="1"/>
</dbReference>
<dbReference type="Gene3D" id="3.40.50.300">
    <property type="entry name" value="P-loop containing nucleotide triphosphate hydrolases"/>
    <property type="match status" value="1"/>
</dbReference>
<dbReference type="InterPro" id="IPR003593">
    <property type="entry name" value="AAA+_ATPase"/>
</dbReference>
<keyword evidence="4 6" id="KW-0067">ATP-binding</keyword>
<keyword evidence="2" id="KW-0813">Transport</keyword>
<dbReference type="InterPro" id="IPR027417">
    <property type="entry name" value="P-loop_NTPase"/>
</dbReference>
<dbReference type="KEGG" id="tep:TepRe1_1900"/>
<dbReference type="FunFam" id="3.40.50.300:FF:000016">
    <property type="entry name" value="Oligopeptide ABC transporter ATP-binding component"/>
    <property type="match status" value="1"/>
</dbReference>
<dbReference type="EMBL" id="HF563609">
    <property type="protein sequence ID" value="CDI40877.1"/>
    <property type="molecule type" value="Genomic_DNA"/>
</dbReference>
<evidence type="ECO:0000256" key="1">
    <source>
        <dbReference type="ARBA" id="ARBA00005417"/>
    </source>
</evidence>
<dbReference type="RefSeq" id="WP_013778951.1">
    <property type="nucleotide sequence ID" value="NC_015519.1"/>
</dbReference>
<dbReference type="Proteomes" id="UP000010802">
    <property type="component" value="Chromosome"/>
</dbReference>
<keyword evidence="3" id="KW-0547">Nucleotide-binding</keyword>
<sequence>MDSSQNKILEVKGLKKYFPITGGLLRKTVGYVKAVDGVDIFIKRGETLGLVGESGCGKSTLGRVILRLIDATEGEIIYEGQNVLKLTKSRMREMRKKMQIIFQDPYASLNPRMTVGDIIGEPMDIFNLAKGREKEEKVLELLSVVGLDIQHIRRYPHEFSGGQRQRIGIARALAVDPELIICDEPVSALDVSVRSQVLNLMQELQQKFELTYLFISHDLSVVKHISDRVCVMYLGKVVEVSDKNELYDNPLHPYTKALLSAIPIPDPEVKRERIILEGDVPTPINPPQGCRFHTRCRYAMPICSQQEPVLKDVGKEHFIACHLY</sequence>
<dbReference type="OrthoDB" id="41661at2"/>
<dbReference type="Pfam" id="PF08352">
    <property type="entry name" value="oligo_HPY"/>
    <property type="match status" value="1"/>
</dbReference>
<dbReference type="STRING" id="1209989.TepRe1_1900"/>
<keyword evidence="6" id="KW-0378">Hydrolase</keyword>
<feature type="domain" description="ABC transporter" evidence="5">
    <location>
        <begin position="9"/>
        <end position="259"/>
    </location>
</feature>
<dbReference type="KEGG" id="tae:TepiRe1_2045"/>
<dbReference type="InterPro" id="IPR017871">
    <property type="entry name" value="ABC_transporter-like_CS"/>
</dbReference>
<evidence type="ECO:0000256" key="3">
    <source>
        <dbReference type="ARBA" id="ARBA00022741"/>
    </source>
</evidence>
<dbReference type="HOGENOM" id="CLU_000604_1_23_9"/>
<dbReference type="InterPro" id="IPR013563">
    <property type="entry name" value="Oligopep_ABC_C"/>
</dbReference>
<dbReference type="NCBIfam" id="TIGR01727">
    <property type="entry name" value="oligo_HPY"/>
    <property type="match status" value="1"/>
</dbReference>
<evidence type="ECO:0000313" key="6">
    <source>
        <dbReference type="EMBL" id="CDI40877.1"/>
    </source>
</evidence>
<organism evidence="6 7">
    <name type="scientific">Tepidanaerobacter acetatoxydans (strain DSM 21804 / JCM 16047 / Re1)</name>
    <dbReference type="NCBI Taxonomy" id="1209989"/>
    <lineage>
        <taxon>Bacteria</taxon>
        <taxon>Bacillati</taxon>
        <taxon>Bacillota</taxon>
        <taxon>Clostridia</taxon>
        <taxon>Thermosediminibacterales</taxon>
        <taxon>Tepidanaerobacteraceae</taxon>
        <taxon>Tepidanaerobacter</taxon>
    </lineage>
</organism>
<accession>F4LQM6</accession>
<name>F4LQM6_TEPAE</name>
<dbReference type="GO" id="GO:0055085">
    <property type="term" value="P:transmembrane transport"/>
    <property type="evidence" value="ECO:0007669"/>
    <property type="project" value="UniProtKB-ARBA"/>
</dbReference>
<dbReference type="GO" id="GO:0005524">
    <property type="term" value="F:ATP binding"/>
    <property type="evidence" value="ECO:0007669"/>
    <property type="project" value="UniProtKB-KW"/>
</dbReference>
<dbReference type="EC" id="3.6.3.-" evidence="6"/>
<dbReference type="GO" id="GO:0015833">
    <property type="term" value="P:peptide transport"/>
    <property type="evidence" value="ECO:0007669"/>
    <property type="project" value="InterPro"/>
</dbReference>
<dbReference type="InterPro" id="IPR050319">
    <property type="entry name" value="ABC_transp_ATP-bind"/>
</dbReference>
<dbReference type="Pfam" id="PF00005">
    <property type="entry name" value="ABC_tran"/>
    <property type="match status" value="1"/>
</dbReference>
<dbReference type="GO" id="GO:0016887">
    <property type="term" value="F:ATP hydrolysis activity"/>
    <property type="evidence" value="ECO:0007669"/>
    <property type="project" value="InterPro"/>
</dbReference>
<evidence type="ECO:0000259" key="5">
    <source>
        <dbReference type="PROSITE" id="PS50893"/>
    </source>
</evidence>
<dbReference type="AlphaFoldDB" id="F4LQM6"/>
<dbReference type="PANTHER" id="PTHR43776">
    <property type="entry name" value="TRANSPORT ATP-BINDING PROTEIN"/>
    <property type="match status" value="1"/>
</dbReference>
<dbReference type="InterPro" id="IPR003439">
    <property type="entry name" value="ABC_transporter-like_ATP-bd"/>
</dbReference>
<dbReference type="PROSITE" id="PS00211">
    <property type="entry name" value="ABC_TRANSPORTER_1"/>
    <property type="match status" value="1"/>
</dbReference>
<dbReference type="SMART" id="SM00382">
    <property type="entry name" value="AAA"/>
    <property type="match status" value="1"/>
</dbReference>
<dbReference type="CDD" id="cd03257">
    <property type="entry name" value="ABC_NikE_OppD_transporters"/>
    <property type="match status" value="1"/>
</dbReference>
<dbReference type="eggNOG" id="COG4608">
    <property type="taxonomic scope" value="Bacteria"/>
</dbReference>
<dbReference type="PROSITE" id="PS50893">
    <property type="entry name" value="ABC_TRANSPORTER_2"/>
    <property type="match status" value="1"/>
</dbReference>
<evidence type="ECO:0000256" key="2">
    <source>
        <dbReference type="ARBA" id="ARBA00022448"/>
    </source>
</evidence>
<proteinExistence type="inferred from homology"/>
<dbReference type="SUPFAM" id="SSF52540">
    <property type="entry name" value="P-loop containing nucleoside triphosphate hydrolases"/>
    <property type="match status" value="1"/>
</dbReference>
<comment type="similarity">
    <text evidence="1">Belongs to the ABC transporter superfamily.</text>
</comment>
<evidence type="ECO:0000256" key="4">
    <source>
        <dbReference type="ARBA" id="ARBA00022840"/>
    </source>
</evidence>
<reference evidence="7" key="1">
    <citation type="journal article" date="2013" name="Genome Announc.">
        <title>First genome sequence of a syntrophic acetate-oxidizing bacterium, Tepidanaerobacter acetatoxydans strain Re1.</title>
        <authorList>
            <person name="Manzoor S."/>
            <person name="Bongcam-Rudloff E."/>
            <person name="Schnurer A."/>
            <person name="Muller B."/>
        </authorList>
    </citation>
    <scope>NUCLEOTIDE SEQUENCE [LARGE SCALE GENOMIC DNA]</scope>
    <source>
        <strain evidence="7">Re1</strain>
    </source>
</reference>